<keyword evidence="2" id="KW-1134">Transmembrane beta strand</keyword>
<reference evidence="6 7" key="1">
    <citation type="submission" date="2020-04" db="EMBL/GenBank/DDBJ databases">
        <title>Azohydromonas sp. isolated from soil.</title>
        <authorList>
            <person name="Dahal R.H."/>
        </authorList>
    </citation>
    <scope>NUCLEOTIDE SEQUENCE [LARGE SCALE GENOMIC DNA]</scope>
    <source>
        <strain evidence="6 7">G-1-1-14</strain>
    </source>
</reference>
<evidence type="ECO:0000313" key="6">
    <source>
        <dbReference type="EMBL" id="NML18672.1"/>
    </source>
</evidence>
<dbReference type="AlphaFoldDB" id="A0A848FHD7"/>
<dbReference type="GO" id="GO:1990281">
    <property type="term" value="C:efflux pump complex"/>
    <property type="evidence" value="ECO:0007669"/>
    <property type="project" value="TreeGrafter"/>
</dbReference>
<evidence type="ECO:0000256" key="1">
    <source>
        <dbReference type="ARBA" id="ARBA00004442"/>
    </source>
</evidence>
<dbReference type="EMBL" id="JABBFW010000037">
    <property type="protein sequence ID" value="NML18672.1"/>
    <property type="molecule type" value="Genomic_DNA"/>
</dbReference>
<evidence type="ECO:0000256" key="4">
    <source>
        <dbReference type="ARBA" id="ARBA00023136"/>
    </source>
</evidence>
<evidence type="ECO:0000256" key="3">
    <source>
        <dbReference type="ARBA" id="ARBA00022692"/>
    </source>
</evidence>
<dbReference type="Gene3D" id="1.20.1600.10">
    <property type="entry name" value="Outer membrane efflux proteins (OEP)"/>
    <property type="match status" value="1"/>
</dbReference>
<keyword evidence="4" id="KW-0472">Membrane</keyword>
<dbReference type="InterPro" id="IPR051906">
    <property type="entry name" value="TolC-like"/>
</dbReference>
<name>A0A848FHD7_9BURK</name>
<comment type="subcellular location">
    <subcellularLocation>
        <location evidence="1">Cell outer membrane</location>
    </subcellularLocation>
</comment>
<evidence type="ECO:0000256" key="2">
    <source>
        <dbReference type="ARBA" id="ARBA00022452"/>
    </source>
</evidence>
<protein>
    <submittedName>
        <fullName evidence="6">TolC family protein</fullName>
    </submittedName>
</protein>
<dbReference type="PANTHER" id="PTHR30026:SF20">
    <property type="entry name" value="OUTER MEMBRANE PROTEIN TOLC"/>
    <property type="match status" value="1"/>
</dbReference>
<sequence>MSSGLVAALLLSGCASLVPQPLTPDEITATSAADREQMQRAVEPLQGALTLEEAMARAVKYNLERRTRVLEQALAQGQLDVGRYEQLPKLMANAGYRHRDEELITRSRNAVNGRLSESDPFISTARTAWATDLTFTWSLLDFGQSYYATRQNADRVLIAAERKRKALHILLQDVRTAFWRTASAQKLRGEVRATLAAASAALADSRKAEAERLRNPVDALRYQRQLLENVRLLEAIEQELSTARIELAALVNLPLARNLSVVEPAQMPDRRWLELPVDKMEELAIARNADLREAFYNTRIAADETRRALLRQFPGLSFSYGPHYSTDDYLINDHWREAGLQLSFNLLGLLSAPAQKRLAETGEAVALQRRMATQMAVLTQLHLARQQYANALAQLERADTIWKVDTDLASHATRREQAQTQTKLEQVAAQTAAILSQLRRYQALSQAQAAAGRLQASLGMEPELEAPDVPLAQLTQSVSASLRQWDEAQVTDLLGATPPAPARAEAAPAVR</sequence>
<organism evidence="6 7">
    <name type="scientific">Azohydromonas caseinilytica</name>
    <dbReference type="NCBI Taxonomy" id="2728836"/>
    <lineage>
        <taxon>Bacteria</taxon>
        <taxon>Pseudomonadati</taxon>
        <taxon>Pseudomonadota</taxon>
        <taxon>Betaproteobacteria</taxon>
        <taxon>Burkholderiales</taxon>
        <taxon>Sphaerotilaceae</taxon>
        <taxon>Azohydromonas</taxon>
    </lineage>
</organism>
<accession>A0A848FHD7</accession>
<proteinExistence type="predicted"/>
<evidence type="ECO:0000256" key="5">
    <source>
        <dbReference type="ARBA" id="ARBA00023237"/>
    </source>
</evidence>
<dbReference type="GO" id="GO:0015562">
    <property type="term" value="F:efflux transmembrane transporter activity"/>
    <property type="evidence" value="ECO:0007669"/>
    <property type="project" value="InterPro"/>
</dbReference>
<gene>
    <name evidence="6" type="ORF">HHL10_27255</name>
</gene>
<keyword evidence="5" id="KW-0998">Cell outer membrane</keyword>
<comment type="caution">
    <text evidence="6">The sequence shown here is derived from an EMBL/GenBank/DDBJ whole genome shotgun (WGS) entry which is preliminary data.</text>
</comment>
<evidence type="ECO:0000313" key="7">
    <source>
        <dbReference type="Proteomes" id="UP000574067"/>
    </source>
</evidence>
<keyword evidence="3" id="KW-0812">Transmembrane</keyword>
<keyword evidence="7" id="KW-1185">Reference proteome</keyword>
<dbReference type="GO" id="GO:0009279">
    <property type="term" value="C:cell outer membrane"/>
    <property type="evidence" value="ECO:0007669"/>
    <property type="project" value="UniProtKB-SubCell"/>
</dbReference>
<dbReference type="Proteomes" id="UP000574067">
    <property type="component" value="Unassembled WGS sequence"/>
</dbReference>
<dbReference type="SUPFAM" id="SSF56954">
    <property type="entry name" value="Outer membrane efflux proteins (OEP)"/>
    <property type="match status" value="1"/>
</dbReference>
<dbReference type="GO" id="GO:0015288">
    <property type="term" value="F:porin activity"/>
    <property type="evidence" value="ECO:0007669"/>
    <property type="project" value="TreeGrafter"/>
</dbReference>
<dbReference type="PANTHER" id="PTHR30026">
    <property type="entry name" value="OUTER MEMBRANE PROTEIN TOLC"/>
    <property type="match status" value="1"/>
</dbReference>